<dbReference type="InterPro" id="IPR013766">
    <property type="entry name" value="Thioredoxin_domain"/>
</dbReference>
<keyword evidence="3" id="KW-1185">Reference proteome</keyword>
<evidence type="ECO:0000313" key="3">
    <source>
        <dbReference type="Proteomes" id="UP000688137"/>
    </source>
</evidence>
<comment type="caution">
    <text evidence="2">The sequence shown here is derived from an EMBL/GenBank/DDBJ whole genome shotgun (WGS) entry which is preliminary data.</text>
</comment>
<dbReference type="CDD" id="cd02947">
    <property type="entry name" value="TRX_family"/>
    <property type="match status" value="1"/>
</dbReference>
<evidence type="ECO:0000259" key="1">
    <source>
        <dbReference type="Pfam" id="PF00085"/>
    </source>
</evidence>
<gene>
    <name evidence="2" type="ORF">PPRIM_AZ9-3.1.T0750148</name>
</gene>
<feature type="domain" description="Thioredoxin" evidence="1">
    <location>
        <begin position="10"/>
        <end position="104"/>
    </location>
</feature>
<proteinExistence type="predicted"/>
<organism evidence="2 3">
    <name type="scientific">Paramecium primaurelia</name>
    <dbReference type="NCBI Taxonomy" id="5886"/>
    <lineage>
        <taxon>Eukaryota</taxon>
        <taxon>Sar</taxon>
        <taxon>Alveolata</taxon>
        <taxon>Ciliophora</taxon>
        <taxon>Intramacronucleata</taxon>
        <taxon>Oligohymenophorea</taxon>
        <taxon>Peniculida</taxon>
        <taxon>Parameciidae</taxon>
        <taxon>Paramecium</taxon>
    </lineage>
</organism>
<name>A0A8S1N2F9_PARPR</name>
<sequence length="123" mass="14186">MDSKIIPLQNMDEFKSSILVEERVAILIFTAEWCQPSLNLVTQMKKELDQQRKRLNQQTGVINIFVVDHEKEGSYQIVKQFAPTTLPYVYLFEKGKYIAQFGGLDVFAMNKLIKKALESSRAL</sequence>
<dbReference type="Pfam" id="PF00085">
    <property type="entry name" value="Thioredoxin"/>
    <property type="match status" value="1"/>
</dbReference>
<accession>A0A8S1N2F9</accession>
<dbReference type="EMBL" id="CAJJDM010000078">
    <property type="protein sequence ID" value="CAD8085942.1"/>
    <property type="molecule type" value="Genomic_DNA"/>
</dbReference>
<dbReference type="Proteomes" id="UP000688137">
    <property type="component" value="Unassembled WGS sequence"/>
</dbReference>
<reference evidence="2" key="1">
    <citation type="submission" date="2021-01" db="EMBL/GenBank/DDBJ databases">
        <authorList>
            <consortium name="Genoscope - CEA"/>
            <person name="William W."/>
        </authorList>
    </citation>
    <scope>NUCLEOTIDE SEQUENCE</scope>
</reference>
<evidence type="ECO:0000313" key="2">
    <source>
        <dbReference type="EMBL" id="CAD8085942.1"/>
    </source>
</evidence>
<protein>
    <recommendedName>
        <fullName evidence="1">Thioredoxin domain-containing protein</fullName>
    </recommendedName>
</protein>
<dbReference type="AlphaFoldDB" id="A0A8S1N2F9"/>